<organism evidence="2 3">
    <name type="scientific">Roseiflexus castenholzii (strain DSM 13941 / HLO8)</name>
    <dbReference type="NCBI Taxonomy" id="383372"/>
    <lineage>
        <taxon>Bacteria</taxon>
        <taxon>Bacillati</taxon>
        <taxon>Chloroflexota</taxon>
        <taxon>Chloroflexia</taxon>
        <taxon>Chloroflexales</taxon>
        <taxon>Roseiflexineae</taxon>
        <taxon>Roseiflexaceae</taxon>
        <taxon>Roseiflexus</taxon>
    </lineage>
</organism>
<feature type="domain" description="Cyclic nucleotide-binding" evidence="1">
    <location>
        <begin position="306"/>
        <end position="432"/>
    </location>
</feature>
<dbReference type="InterPro" id="IPR029058">
    <property type="entry name" value="AB_hydrolase_fold"/>
</dbReference>
<gene>
    <name evidence="2" type="ordered locus">Rcas_2065</name>
</gene>
<evidence type="ECO:0000313" key="2">
    <source>
        <dbReference type="EMBL" id="ABU58151.1"/>
    </source>
</evidence>
<dbReference type="PROSITE" id="PS50042">
    <property type="entry name" value="CNMP_BINDING_3"/>
    <property type="match status" value="1"/>
</dbReference>
<evidence type="ECO:0000313" key="3">
    <source>
        <dbReference type="Proteomes" id="UP000000263"/>
    </source>
</evidence>
<accession>A7NKY1</accession>
<dbReference type="STRING" id="383372.Rcas_2065"/>
<dbReference type="PANTHER" id="PTHR46438:SF11">
    <property type="entry name" value="LIPASE-RELATED"/>
    <property type="match status" value="1"/>
</dbReference>
<dbReference type="InterPro" id="IPR000073">
    <property type="entry name" value="AB_hydrolase_1"/>
</dbReference>
<dbReference type="PANTHER" id="PTHR46438">
    <property type="entry name" value="ALPHA/BETA-HYDROLASES SUPERFAMILY PROTEIN"/>
    <property type="match status" value="1"/>
</dbReference>
<dbReference type="CDD" id="cd00038">
    <property type="entry name" value="CAP_ED"/>
    <property type="match status" value="1"/>
</dbReference>
<dbReference type="SUPFAM" id="SSF51206">
    <property type="entry name" value="cAMP-binding domain-like"/>
    <property type="match status" value="1"/>
</dbReference>
<dbReference type="PRINTS" id="PR00111">
    <property type="entry name" value="ABHYDROLASE"/>
</dbReference>
<dbReference type="SMART" id="SM00100">
    <property type="entry name" value="cNMP"/>
    <property type="match status" value="1"/>
</dbReference>
<dbReference type="KEGG" id="rca:Rcas_2065"/>
<dbReference type="Pfam" id="PF00027">
    <property type="entry name" value="cNMP_binding"/>
    <property type="match status" value="1"/>
</dbReference>
<dbReference type="InterPro" id="IPR014710">
    <property type="entry name" value="RmlC-like_jellyroll"/>
</dbReference>
<dbReference type="Gene3D" id="3.40.50.1820">
    <property type="entry name" value="alpha/beta hydrolase"/>
    <property type="match status" value="1"/>
</dbReference>
<dbReference type="Proteomes" id="UP000000263">
    <property type="component" value="Chromosome"/>
</dbReference>
<dbReference type="EMBL" id="CP000804">
    <property type="protein sequence ID" value="ABU58151.1"/>
    <property type="molecule type" value="Genomic_DNA"/>
</dbReference>
<dbReference type="eggNOG" id="COG2267">
    <property type="taxonomic scope" value="Bacteria"/>
</dbReference>
<dbReference type="OrthoDB" id="151598at2"/>
<keyword evidence="3" id="KW-1185">Reference proteome</keyword>
<dbReference type="RefSeq" id="WP_012120575.1">
    <property type="nucleotide sequence ID" value="NC_009767.1"/>
</dbReference>
<reference evidence="2 3" key="1">
    <citation type="submission" date="2007-08" db="EMBL/GenBank/DDBJ databases">
        <title>Complete sequence of Roseiflexus castenholzii DSM 13941.</title>
        <authorList>
            <consortium name="US DOE Joint Genome Institute"/>
            <person name="Copeland A."/>
            <person name="Lucas S."/>
            <person name="Lapidus A."/>
            <person name="Barry K."/>
            <person name="Glavina del Rio T."/>
            <person name="Dalin E."/>
            <person name="Tice H."/>
            <person name="Pitluck S."/>
            <person name="Thompson L.S."/>
            <person name="Brettin T."/>
            <person name="Bruce D."/>
            <person name="Detter J.C."/>
            <person name="Han C."/>
            <person name="Tapia R."/>
            <person name="Schmutz J."/>
            <person name="Larimer F."/>
            <person name="Land M."/>
            <person name="Hauser L."/>
            <person name="Kyrpides N."/>
            <person name="Mikhailova N."/>
            <person name="Bryant D.A."/>
            <person name="Hanada S."/>
            <person name="Tsukatani Y."/>
            <person name="Richardson P."/>
        </authorList>
    </citation>
    <scope>NUCLEOTIDE SEQUENCE [LARGE SCALE GENOMIC DNA]</scope>
    <source>
        <strain evidence="3">DSM 13941 / HLO8</strain>
    </source>
</reference>
<dbReference type="HOGENOM" id="CLU_591704_0_0_0"/>
<evidence type="ECO:0000259" key="1">
    <source>
        <dbReference type="PROSITE" id="PS50042"/>
    </source>
</evidence>
<dbReference type="InterPro" id="IPR018490">
    <property type="entry name" value="cNMP-bd_dom_sf"/>
</dbReference>
<dbReference type="AlphaFoldDB" id="A7NKY1"/>
<sequence>MALYTIEDQTIYLEETGPENAPCAFLVHGWASSSYTWKPLLPALSRRYRCVAIDLPGFGQSPAPSHPPTIAGYADLVACLIEYFSPRQPVLLLGHSMGGQIGATLALRYPMLVERMVLLNPALSGRLSTRVNLLIGPHVLAERFLPLEWLLHLLAKTPLDYTDYLLKPSNFAERARVSEEDYQRIRADARRPGQGRIRAACFQAMRQSDLRGRLAALEPPTLVIWGAEDDIVPLRDAGAVAAEWPAADLRIIPNAGHWPQFEQPDATLRHIALFLGLPPAGVAPSADARDIAELHATAQFLNNSEIGGRLNEAQRMRIASLLQRRVLMPRERLTAAGARGDEMYIVQDGLLEVWLEPVPVGGVRQPPVRIAFMQSGQVAGELGLLEDVERSADLRAGDQPTVVLVLTREALNTLAEDDPALGMRLMQNLAVSLGRRLRHQNWLAQRLEQRAWQGGSVTRLLE</sequence>
<proteinExistence type="predicted"/>
<protein>
    <submittedName>
        <fullName evidence="2">Cyclic nucleotide-binding protein</fullName>
    </submittedName>
</protein>
<dbReference type="Gene3D" id="2.60.120.10">
    <property type="entry name" value="Jelly Rolls"/>
    <property type="match status" value="1"/>
</dbReference>
<dbReference type="SUPFAM" id="SSF53474">
    <property type="entry name" value="alpha/beta-Hydrolases"/>
    <property type="match status" value="1"/>
</dbReference>
<dbReference type="InterPro" id="IPR000595">
    <property type="entry name" value="cNMP-bd_dom"/>
</dbReference>
<dbReference type="Pfam" id="PF00561">
    <property type="entry name" value="Abhydrolase_1"/>
    <property type="match status" value="1"/>
</dbReference>
<name>A7NKY1_ROSCS</name>